<evidence type="ECO:0000259" key="2">
    <source>
        <dbReference type="Pfam" id="PF19843"/>
    </source>
</evidence>
<accession>D2NSU7</accession>
<dbReference type="HOGENOM" id="CLU_899816_0_0_11"/>
<dbReference type="PROSITE" id="PS51257">
    <property type="entry name" value="PROKAR_LIPOPROTEIN"/>
    <property type="match status" value="1"/>
</dbReference>
<evidence type="ECO:0000256" key="1">
    <source>
        <dbReference type="SAM" id="MobiDB-lite"/>
    </source>
</evidence>
<evidence type="ECO:0000313" key="3">
    <source>
        <dbReference type="EMBL" id="BAI64723.1"/>
    </source>
</evidence>
<feature type="region of interest" description="Disordered" evidence="1">
    <location>
        <begin position="284"/>
        <end position="317"/>
    </location>
</feature>
<feature type="compositionally biased region" description="Low complexity" evidence="1">
    <location>
        <begin position="301"/>
        <end position="317"/>
    </location>
</feature>
<dbReference type="KEGG" id="rmu:RMDY18_08910"/>
<feature type="region of interest" description="Disordered" evidence="1">
    <location>
        <begin position="45"/>
        <end position="69"/>
    </location>
</feature>
<keyword evidence="4" id="KW-1185">Reference proteome</keyword>
<dbReference type="Pfam" id="PF19843">
    <property type="entry name" value="DUF6318"/>
    <property type="match status" value="1"/>
</dbReference>
<feature type="compositionally biased region" description="Low complexity" evidence="1">
    <location>
        <begin position="52"/>
        <end position="69"/>
    </location>
</feature>
<dbReference type="AlphaFoldDB" id="D2NSU7"/>
<gene>
    <name evidence="3" type="ordered locus">RMDY18_08910</name>
</gene>
<feature type="domain" description="DUF6318" evidence="2">
    <location>
        <begin position="121"/>
        <end position="274"/>
    </location>
</feature>
<reference evidence="3 4" key="3">
    <citation type="journal article" date="2010" name="Sequencing">
        <title>Complete Genome Sequence of Rothia mucilaginosa DY-18: A Clinical Isolate with Dense Meshwork-Like Structures from a Persistent Apical Periodontitis Lesion.</title>
        <authorList>
            <person name="Yamane K."/>
            <person name="Nambu T."/>
            <person name="Yamanaka T."/>
            <person name="Mashimo C."/>
            <person name="Sugimori C."/>
            <person name="Leung K.-P."/>
            <person name="Fukushima H."/>
        </authorList>
    </citation>
    <scope>NUCLEOTIDE SEQUENCE [LARGE SCALE GENOMIC DNA]</scope>
    <source>
        <strain evidence="3 4">DY-18</strain>
    </source>
</reference>
<reference evidence="3 4" key="2">
    <citation type="journal article" date="2010" name="J Osaka Dent Univ">
        <title>Isolation and identification of Rothia mucilaginosa from persistent apical periodontitis lesions.</title>
        <authorList>
            <person name="Yamane K."/>
            <person name="Yoshida M."/>
            <person name="Fujihira T."/>
            <person name="Baba T."/>
            <person name="Tsuji N."/>
            <person name="Hayashi H."/>
            <person name="Sugimori C."/>
            <person name="Yamanaka T."/>
            <person name="Mashimo C."/>
            <person name="Nambu T."/>
            <person name="Kawai H."/>
            <person name="Fukushima H."/>
        </authorList>
    </citation>
    <scope>NUCLEOTIDE SEQUENCE [LARGE SCALE GENOMIC DNA]</scope>
    <source>
        <strain evidence="3 4">DY-18</strain>
    </source>
</reference>
<dbReference type="RefSeq" id="WP_012903404.1">
    <property type="nucleotide sequence ID" value="NC_013715.1"/>
</dbReference>
<feature type="region of interest" description="Disordered" evidence="1">
    <location>
        <begin position="124"/>
        <end position="144"/>
    </location>
</feature>
<name>D2NSU7_ROTMD</name>
<proteinExistence type="predicted"/>
<reference evidence="4" key="1">
    <citation type="submission" date="2009-07" db="EMBL/GenBank/DDBJ databases">
        <title>Complete genome sequence of Rothia mucilaginosa DJ.</title>
        <authorList>
            <person name="Yamane K."/>
            <person name="Nambu T."/>
            <person name="Mashimo C."/>
            <person name="Sugimori C."/>
            <person name="Yamanaka T."/>
            <person name="Leung K."/>
            <person name="Fukushima H."/>
        </authorList>
    </citation>
    <scope>NUCLEOTIDE SEQUENCE [LARGE SCALE GENOMIC DNA]</scope>
    <source>
        <strain evidence="4">DY-18</strain>
    </source>
</reference>
<sequence>MLSPDRSSSTRSATSRLMSRRALLLGGAVSLMAGCASDIRPLSEEAKAKVGSPTPSASATASASSSPAASQSATATSSASASASAKSSSSSAARVPVSKDALVEGWEKYPGPLKLTGEYMGEYQPATDSSPAKNVPKPLKTVPHREEPTFQGAYETLRAYYSAQIAALKDGHYADQAIELTYPADKSAIDEVKAVKELYEQNGWYMDFTCSISMRNTEPRTALKNGDGYVEIMMDAKYSATAIHQPDGTERKIPAITQVAIPHVMLYTEGKWWRIGNDYLNERLNGGKGSSASSGSGGSSSAGSSGSSSSGRGSTKV</sequence>
<organism evidence="3 4">
    <name type="scientific">Rothia mucilaginosa (strain DY-18)</name>
    <name type="common">Stomatococcus mucilaginosus</name>
    <dbReference type="NCBI Taxonomy" id="680646"/>
    <lineage>
        <taxon>Bacteria</taxon>
        <taxon>Bacillati</taxon>
        <taxon>Actinomycetota</taxon>
        <taxon>Actinomycetes</taxon>
        <taxon>Micrococcales</taxon>
        <taxon>Micrococcaceae</taxon>
        <taxon>Rothia</taxon>
    </lineage>
</organism>
<evidence type="ECO:0000313" key="4">
    <source>
        <dbReference type="Proteomes" id="UP000001883"/>
    </source>
</evidence>
<dbReference type="EMBL" id="AP011540">
    <property type="protein sequence ID" value="BAI64723.1"/>
    <property type="molecule type" value="Genomic_DNA"/>
</dbReference>
<protein>
    <submittedName>
        <fullName evidence="3">Uncharacterized protein predicted to be involved in DNA repair</fullName>
    </submittedName>
</protein>
<dbReference type="Proteomes" id="UP000001883">
    <property type="component" value="Chromosome"/>
</dbReference>
<dbReference type="InterPro" id="IPR046281">
    <property type="entry name" value="DUF6318"/>
</dbReference>